<dbReference type="OrthoDB" id="408631at2759"/>
<reference evidence="5 6" key="1">
    <citation type="journal article" date="2014" name="Genome Announc.">
        <title>Draft genome sequence of the pathogenic fungus Scedosporium apiospermum.</title>
        <authorList>
            <person name="Vandeputte P."/>
            <person name="Ghamrawi S."/>
            <person name="Rechenmann M."/>
            <person name="Iltis A."/>
            <person name="Giraud S."/>
            <person name="Fleury M."/>
            <person name="Thornton C."/>
            <person name="Delhaes L."/>
            <person name="Meyer W."/>
            <person name="Papon N."/>
            <person name="Bouchara J.P."/>
        </authorList>
    </citation>
    <scope>NUCLEOTIDE SEQUENCE [LARGE SCALE GENOMIC DNA]</scope>
    <source>
        <strain evidence="5 6">IHEM 14462</strain>
    </source>
</reference>
<dbReference type="KEGG" id="sapo:SAPIO_CDS8797"/>
<proteinExistence type="inferred from homology"/>
<protein>
    <recommendedName>
        <fullName evidence="3">Carboxylic ester hydrolase</fullName>
        <ecNumber evidence="3">3.1.1.-</ecNumber>
    </recommendedName>
</protein>
<evidence type="ECO:0000313" key="5">
    <source>
        <dbReference type="EMBL" id="KEZ39857.1"/>
    </source>
</evidence>
<dbReference type="RefSeq" id="XP_016639656.1">
    <property type="nucleotide sequence ID" value="XM_016790353.1"/>
</dbReference>
<dbReference type="PANTHER" id="PTHR43918:SF4">
    <property type="entry name" value="CARBOXYLIC ESTER HYDROLASE"/>
    <property type="match status" value="1"/>
</dbReference>
<dbReference type="PROSITE" id="PS00122">
    <property type="entry name" value="CARBOXYLESTERASE_B_1"/>
    <property type="match status" value="1"/>
</dbReference>
<evidence type="ECO:0000256" key="1">
    <source>
        <dbReference type="ARBA" id="ARBA00005964"/>
    </source>
</evidence>
<evidence type="ECO:0000313" key="6">
    <source>
        <dbReference type="Proteomes" id="UP000028545"/>
    </source>
</evidence>
<name>A0A084FXP5_PSEDA</name>
<dbReference type="InterPro" id="IPR029058">
    <property type="entry name" value="AB_hydrolase_fold"/>
</dbReference>
<dbReference type="AlphaFoldDB" id="A0A084FXP5"/>
<organism evidence="5 6">
    <name type="scientific">Pseudallescheria apiosperma</name>
    <name type="common">Scedosporium apiospermum</name>
    <dbReference type="NCBI Taxonomy" id="563466"/>
    <lineage>
        <taxon>Eukaryota</taxon>
        <taxon>Fungi</taxon>
        <taxon>Dikarya</taxon>
        <taxon>Ascomycota</taxon>
        <taxon>Pezizomycotina</taxon>
        <taxon>Sordariomycetes</taxon>
        <taxon>Hypocreomycetidae</taxon>
        <taxon>Microascales</taxon>
        <taxon>Microascaceae</taxon>
        <taxon>Scedosporium</taxon>
    </lineage>
</organism>
<dbReference type="Pfam" id="PF00135">
    <property type="entry name" value="COesterase"/>
    <property type="match status" value="2"/>
</dbReference>
<comment type="caution">
    <text evidence="5">The sequence shown here is derived from an EMBL/GenBank/DDBJ whole genome shotgun (WGS) entry which is preliminary data.</text>
</comment>
<dbReference type="EMBL" id="JOWA01000132">
    <property type="protein sequence ID" value="KEZ39857.1"/>
    <property type="molecule type" value="Genomic_DNA"/>
</dbReference>
<dbReference type="GeneID" id="27727869"/>
<dbReference type="Proteomes" id="UP000028545">
    <property type="component" value="Unassembled WGS sequence"/>
</dbReference>
<gene>
    <name evidence="5" type="ORF">SAPIO_CDS8797</name>
</gene>
<dbReference type="Gene3D" id="3.40.50.1820">
    <property type="entry name" value="alpha/beta hydrolase"/>
    <property type="match status" value="2"/>
</dbReference>
<dbReference type="VEuPathDB" id="FungiDB:SAPIO_CDS8797"/>
<dbReference type="SUPFAM" id="SSF53474">
    <property type="entry name" value="alpha/beta-Hydrolases"/>
    <property type="match status" value="1"/>
</dbReference>
<sequence length="361" mass="40111">MYGGAFAEGTSAIPMYDGRHLVSAHPDIIVVTFNYRVNIFGFANSPAVPEKNVGFRDQRLALEWLRDNIAAFGGDPKRMVLGGQSAGSMSTSMYPYAYPTDPIVRGLITESGEATNPRPDDGTRWTALADALGCRSSNSKEELRCMQEVDAYKLKRTLSPEELNPLSSPADIHPTLDNVTYFGNDAYPSLGAAGKFAKIPALRGIMNNEGRSLTPFTPEGLVNETIADWLTEIAFNCPAAGEARVWAAHRIPSWRYRYFGEFPSLAVYDWMKAYHGADIPLLFGTINSVHLRDLEPYELEAQKYFQQALVTFVKDPHDGLKNFGWPVYNPNTTSLVELFKNNSPIATFTEASTYDTICFQF</sequence>
<dbReference type="InterPro" id="IPR019826">
    <property type="entry name" value="Carboxylesterase_B_AS"/>
</dbReference>
<feature type="domain" description="Carboxylesterase type B" evidence="4">
    <location>
        <begin position="2"/>
        <end position="217"/>
    </location>
</feature>
<dbReference type="InterPro" id="IPR050654">
    <property type="entry name" value="AChE-related_enzymes"/>
</dbReference>
<evidence type="ECO:0000256" key="3">
    <source>
        <dbReference type="RuleBase" id="RU361235"/>
    </source>
</evidence>
<dbReference type="GO" id="GO:0052689">
    <property type="term" value="F:carboxylic ester hydrolase activity"/>
    <property type="evidence" value="ECO:0007669"/>
    <property type="project" value="TreeGrafter"/>
</dbReference>
<comment type="similarity">
    <text evidence="1 3">Belongs to the type-B carboxylesterase/lipase family.</text>
</comment>
<keyword evidence="6" id="KW-1185">Reference proteome</keyword>
<dbReference type="HOGENOM" id="CLU_006586_15_2_1"/>
<feature type="domain" description="Carboxylesterase type B" evidence="4">
    <location>
        <begin position="223"/>
        <end position="354"/>
    </location>
</feature>
<dbReference type="InterPro" id="IPR002018">
    <property type="entry name" value="CarbesteraseB"/>
</dbReference>
<evidence type="ECO:0000256" key="2">
    <source>
        <dbReference type="ARBA" id="ARBA00022801"/>
    </source>
</evidence>
<keyword evidence="2 3" id="KW-0378">Hydrolase</keyword>
<evidence type="ECO:0000259" key="4">
    <source>
        <dbReference type="Pfam" id="PF00135"/>
    </source>
</evidence>
<dbReference type="EC" id="3.1.1.-" evidence="3"/>
<dbReference type="PANTHER" id="PTHR43918">
    <property type="entry name" value="ACETYLCHOLINESTERASE"/>
    <property type="match status" value="1"/>
</dbReference>
<accession>A0A084FXP5</accession>
<dbReference type="OMA" id="KTAVMIW"/>